<dbReference type="Proteomes" id="UP000218554">
    <property type="component" value="Chromosome"/>
</dbReference>
<keyword evidence="3" id="KW-1185">Reference proteome</keyword>
<dbReference type="PANTHER" id="PTHR30441:SF9">
    <property type="entry name" value="ASMA FAMILY PROTEIN YHJG"/>
    <property type="match status" value="1"/>
</dbReference>
<dbReference type="PANTHER" id="PTHR30441">
    <property type="entry name" value="DUF748 DOMAIN-CONTAINING PROTEIN"/>
    <property type="match status" value="1"/>
</dbReference>
<dbReference type="Pfam" id="PF05170">
    <property type="entry name" value="AsmA"/>
    <property type="match status" value="1"/>
</dbReference>
<feature type="domain" description="AsmA" evidence="1">
    <location>
        <begin position="1"/>
        <end position="573"/>
    </location>
</feature>
<reference evidence="3" key="1">
    <citation type="submission" date="2015-05" db="EMBL/GenBank/DDBJ databases">
        <title>Draft genome sequencing of a biphenyl-degrading bacterium, Pseudomonas balearica KF707 (=NBRC110670).</title>
        <authorList>
            <person name="Kimura N."/>
            <person name="Hirose J."/>
            <person name="Watanabe T."/>
            <person name="Suenaga H."/>
            <person name="Fujihara H."/>
            <person name="Noguchi M."/>
            <person name="Hashimoto M."/>
            <person name="Shimodaira J."/>
            <person name="Tsuchikane K."/>
            <person name="Hosoyama A."/>
            <person name="Yamazoe A."/>
            <person name="Fujita N."/>
            <person name="Furukawa K."/>
        </authorList>
    </citation>
    <scope>NUCLEOTIDE SEQUENCE [LARGE SCALE GENOMIC DNA]</scope>
    <source>
        <strain evidence="3">DSM 10086 / NBRC 110670 / KF707</strain>
    </source>
</reference>
<dbReference type="GO" id="GO:0090313">
    <property type="term" value="P:regulation of protein targeting to membrane"/>
    <property type="evidence" value="ECO:0007669"/>
    <property type="project" value="TreeGrafter"/>
</dbReference>
<evidence type="ECO:0000313" key="3">
    <source>
        <dbReference type="Proteomes" id="UP000218554"/>
    </source>
</evidence>
<organism evidence="2 3">
    <name type="scientific">Metapseudomonas furukawaii</name>
    <name type="common">Pseudomonas furukawaii</name>
    <dbReference type="NCBI Taxonomy" id="1149133"/>
    <lineage>
        <taxon>Bacteria</taxon>
        <taxon>Pseudomonadati</taxon>
        <taxon>Pseudomonadota</taxon>
        <taxon>Gammaproteobacteria</taxon>
        <taxon>Pseudomonadales</taxon>
        <taxon>Pseudomonadaceae</taxon>
        <taxon>Metapseudomonas</taxon>
    </lineage>
</organism>
<accession>A0AAD1C541</accession>
<proteinExistence type="predicted"/>
<name>A0AAD1C541_METFU</name>
<reference evidence="2 3" key="2">
    <citation type="journal article" date="2017" name="Int. J. Syst. Evol. Microbiol.">
        <title>Pseudomonas furukawaii sp. nov., a polychlorinated biphenyl-degrading bacterium isolated from biphenyl-contaminated soil in Japan.</title>
        <authorList>
            <person name="Kimura N."/>
            <person name="Watanabe T."/>
            <person name="Suenaga H."/>
            <person name="Fujihara H."/>
            <person name="Futagami T."/>
            <person name="Goto M."/>
            <person name="Hanada S."/>
            <person name="Hirose J."/>
        </authorList>
    </citation>
    <scope>NUCLEOTIDE SEQUENCE [LARGE SCALE GENOMIC DNA]</scope>
    <source>
        <strain evidence="3">DSM 10086 / NBRC 110670 / KF707</strain>
    </source>
</reference>
<dbReference type="InterPro" id="IPR052894">
    <property type="entry name" value="AsmA-related"/>
</dbReference>
<dbReference type="AlphaFoldDB" id="A0AAD1C541"/>
<protein>
    <submittedName>
        <fullName evidence="2">Exported protein</fullName>
    </submittedName>
</protein>
<gene>
    <name evidence="2" type="ORF">KF707C_51500</name>
</gene>
<dbReference type="InterPro" id="IPR007844">
    <property type="entry name" value="AsmA"/>
</dbReference>
<evidence type="ECO:0000259" key="1">
    <source>
        <dbReference type="Pfam" id="PF05170"/>
    </source>
</evidence>
<dbReference type="EMBL" id="AP014862">
    <property type="protein sequence ID" value="BAU76838.1"/>
    <property type="molecule type" value="Genomic_DNA"/>
</dbReference>
<dbReference type="RefSeq" id="WP_003452880.1">
    <property type="nucleotide sequence ID" value="NZ_AJMR01000180.1"/>
</dbReference>
<dbReference type="GO" id="GO:0005886">
    <property type="term" value="C:plasma membrane"/>
    <property type="evidence" value="ECO:0007669"/>
    <property type="project" value="TreeGrafter"/>
</dbReference>
<evidence type="ECO:0000313" key="2">
    <source>
        <dbReference type="EMBL" id="BAU76838.1"/>
    </source>
</evidence>
<dbReference type="KEGG" id="pfuw:KF707C_51500"/>
<sequence length="682" mass="73273">MTRGLRILARSLVALVLLLAALLVLVDTFDWNRIRPALNERVSAELGRPFAIEGDLRLSWQRETGEGGWRAWVPGPRFVAQGLRLGNPGWAKGGDFVRLQRVAFRVDPLPLLWRQLSIPRIDLAGPEVEVRRMADGRNNWSFELPADPGAGERPSGWSLDIGTIGFDKGRVKVDDALGGTRLDIQVDPLGKPIPFGDLLPAKGVRPATVSAQDYAFAWRAKGRYQGQPLEGSGKLGGLLALQNADLPLPLQAEVRAGGTRIAVLGTLTDPRRLGALDLRLQLSGPSLSQLYPLTGVTLPDTPAYSTDGRLVAKLREPGGAEFRYQGFNGRIGGSDIRGDLRFVAGQPRPRLSGSLTSERLRLVDLGPLIGADSNAAQKARGAEGRQPADKVLPVEVFRTDRWRAMDADVSFSGKRIQHSEQLPLTDLSTHVRLEDGRLRLEPLRFGVAGGVLDAVLLLDGRQVPLRGQARLDARRFKLKALFPRVQAMGNSFGELNGKADIRGSGNSVAALLGSANGDVQVLVNDGTISRNLLEIAGLNLGNYLMGRLFGDDEVAIHCAAADLGLKDGLMTPRLFVFDTENAVVQVDGTANFRNERLDLSITPDAKGLRVFSLRSPLYVRGTFKHPEAGVQTVPLVVRGAGMLALGVAVAPAAGLLALVAPAAGGGEQGNACASLLKRMDKR</sequence>